<dbReference type="RefSeq" id="WP_232594176.1">
    <property type="nucleotide sequence ID" value="NZ_BSPD01000031.1"/>
</dbReference>
<dbReference type="EMBL" id="BSPD01000031">
    <property type="protein sequence ID" value="GLS25596.1"/>
    <property type="molecule type" value="Genomic_DNA"/>
</dbReference>
<dbReference type="Gene3D" id="2.60.120.200">
    <property type="match status" value="1"/>
</dbReference>
<keyword evidence="10" id="KW-1185">Reference proteome</keyword>
<accession>A0AA37WMW3</accession>
<dbReference type="AlphaFoldDB" id="A0AA37WMW3"/>
<feature type="domain" description="MAM" evidence="8">
    <location>
        <begin position="457"/>
        <end position="618"/>
    </location>
</feature>
<feature type="region of interest" description="Disordered" evidence="7">
    <location>
        <begin position="613"/>
        <end position="655"/>
    </location>
</feature>
<dbReference type="InterPro" id="IPR043504">
    <property type="entry name" value="Peptidase_S1_PA_chymotrypsin"/>
</dbReference>
<gene>
    <name evidence="9" type="ORF">GCM10007877_13100</name>
</gene>
<dbReference type="EC" id="3.4.21.-" evidence="6"/>
<dbReference type="Gene3D" id="2.60.40.2450">
    <property type="entry name" value="Beta-1,3-xylanase, CBM31 domain"/>
    <property type="match status" value="1"/>
</dbReference>
<sequence length="749" mass="79071">MSFTKTVKMPRKPILMGIIASIASVSSFADSPVVNKSTAADEKAIAEITAVTPKHSAIKKNAAVEKVDVSVKKQAQLIGKTEEITRVIDPSSPRRDKTIKHPGATFIKLHISEINLANGDFITISDSQGNETFRYPSGTNTSAPVDGFWAISVLGDTAVVRLRGPSGKTKDADHSDLVVIDQYSYGLSQKALQENQFVTKSICGAEDHVNVACYSNSNPTEYANSTATARVIYQEGGSTYTCTGWRVGPNPDTLITNEHCLSNQAITDTAEIWFNYQYNNCEGSGSPYSGRVVVTADRLLAVSEYHDMALVTLNNADTIAQFGAYELDNRAPVLGENIYIPQHPGGIPKRLSIFSDQNNGLCEIDSTNDFGGRDIGYYCDTEGGSSGSPVIASSTNKVIGLHHYGGCTNNGVRVDQFYSLVAPYLDDQPSDGGGNNGGGNDGGGSNGGGNGSTNILAATSFEGASTGDWSQGADDDFDFTLTSGTTPSSSTGPSGAVDGNYYAYLETSDGRGAFYAGETATLETTNLFTADNLNLSFSYHMRGRNIGTLEVQVRESYGAWQTVWSESGGQGDRWFSESVDLSAYRDEVQVRFLATADGGWRGDIALDEVVLSTTDSDPSVGDGDPGGANDDPGNTDPGDGNSGSGNGSGGNGGSGAGNTPYAFGIEQDGTVYHLQTNHTADWVYLCLNDDCRAPSDTSNGRWSHNFSVDPSQTYNITVKIQDAQAPGQCITTETGVAVGSGVARSGCSN</sequence>
<feature type="compositionally biased region" description="Gly residues" evidence="7">
    <location>
        <begin position="640"/>
        <end position="655"/>
    </location>
</feature>
<evidence type="ECO:0000256" key="3">
    <source>
        <dbReference type="ARBA" id="ARBA00022729"/>
    </source>
</evidence>
<keyword evidence="5 6" id="KW-0720">Serine protease</keyword>
<evidence type="ECO:0000256" key="5">
    <source>
        <dbReference type="ARBA" id="ARBA00022825"/>
    </source>
</evidence>
<dbReference type="InterPro" id="IPR008256">
    <property type="entry name" value="Peptidase_S1B"/>
</dbReference>
<organism evidence="9 10">
    <name type="scientific">Marinibactrum halimedae</name>
    <dbReference type="NCBI Taxonomy" id="1444977"/>
    <lineage>
        <taxon>Bacteria</taxon>
        <taxon>Pseudomonadati</taxon>
        <taxon>Pseudomonadota</taxon>
        <taxon>Gammaproteobacteria</taxon>
        <taxon>Cellvibrionales</taxon>
        <taxon>Cellvibrionaceae</taxon>
        <taxon>Marinibactrum</taxon>
    </lineage>
</organism>
<feature type="region of interest" description="Disordered" evidence="7">
    <location>
        <begin position="428"/>
        <end position="455"/>
    </location>
</feature>
<feature type="chain" id="PRO_5041483404" description="Serine protease" evidence="6">
    <location>
        <begin position="30"/>
        <end position="749"/>
    </location>
</feature>
<evidence type="ECO:0000256" key="4">
    <source>
        <dbReference type="ARBA" id="ARBA00022801"/>
    </source>
</evidence>
<keyword evidence="2 6" id="KW-0645">Protease</keyword>
<dbReference type="Gene3D" id="2.40.10.10">
    <property type="entry name" value="Trypsin-like serine proteases"/>
    <property type="match status" value="2"/>
</dbReference>
<feature type="signal peptide" evidence="6">
    <location>
        <begin position="1"/>
        <end position="29"/>
    </location>
</feature>
<feature type="compositionally biased region" description="Low complexity" evidence="7">
    <location>
        <begin position="615"/>
        <end position="639"/>
    </location>
</feature>
<keyword evidence="3 6" id="KW-0732">Signal</keyword>
<evidence type="ECO:0000313" key="10">
    <source>
        <dbReference type="Proteomes" id="UP001156870"/>
    </source>
</evidence>
<dbReference type="InterPro" id="IPR000998">
    <property type="entry name" value="MAM_dom"/>
</dbReference>
<dbReference type="PRINTS" id="PR00839">
    <property type="entry name" value="V8PROTEASE"/>
</dbReference>
<evidence type="ECO:0000256" key="2">
    <source>
        <dbReference type="ARBA" id="ARBA00022670"/>
    </source>
</evidence>
<feature type="compositionally biased region" description="Gly residues" evidence="7">
    <location>
        <begin position="431"/>
        <end position="451"/>
    </location>
</feature>
<evidence type="ECO:0000256" key="6">
    <source>
        <dbReference type="RuleBase" id="RU004296"/>
    </source>
</evidence>
<dbReference type="InterPro" id="IPR021016">
    <property type="entry name" value="Beta-xylanase"/>
</dbReference>
<reference evidence="9 10" key="1">
    <citation type="journal article" date="2014" name="Int. J. Syst. Evol. Microbiol.">
        <title>Complete genome sequence of Corynebacterium casei LMG S-19264T (=DSM 44701T), isolated from a smear-ripened cheese.</title>
        <authorList>
            <consortium name="US DOE Joint Genome Institute (JGI-PGF)"/>
            <person name="Walter F."/>
            <person name="Albersmeier A."/>
            <person name="Kalinowski J."/>
            <person name="Ruckert C."/>
        </authorList>
    </citation>
    <scope>NUCLEOTIDE SEQUENCE [LARGE SCALE GENOMIC DNA]</scope>
    <source>
        <strain evidence="9 10">NBRC 110095</strain>
    </source>
</reference>
<name>A0AA37WMW3_9GAMM</name>
<evidence type="ECO:0000256" key="1">
    <source>
        <dbReference type="ARBA" id="ARBA00008764"/>
    </source>
</evidence>
<dbReference type="PANTHER" id="PTHR36234:SF5">
    <property type="entry name" value="LYSYL ENDOPEPTIDASE"/>
    <property type="match status" value="1"/>
</dbReference>
<dbReference type="InterPro" id="IPR038560">
    <property type="entry name" value="Beta-xylanase_CBM31_sf"/>
</dbReference>
<dbReference type="CDD" id="cd06263">
    <property type="entry name" value="MAM"/>
    <property type="match status" value="1"/>
</dbReference>
<dbReference type="InterPro" id="IPR013320">
    <property type="entry name" value="ConA-like_dom_sf"/>
</dbReference>
<dbReference type="GO" id="GO:0033905">
    <property type="term" value="F:xylan endo-1,3-beta-xylosidase activity"/>
    <property type="evidence" value="ECO:0007669"/>
    <property type="project" value="InterPro"/>
</dbReference>
<dbReference type="Pfam" id="PF00629">
    <property type="entry name" value="MAM"/>
    <property type="match status" value="1"/>
</dbReference>
<dbReference type="Pfam" id="PF13365">
    <property type="entry name" value="Trypsin_2"/>
    <property type="match status" value="1"/>
</dbReference>
<evidence type="ECO:0000256" key="7">
    <source>
        <dbReference type="SAM" id="MobiDB-lite"/>
    </source>
</evidence>
<dbReference type="GO" id="GO:0006508">
    <property type="term" value="P:proteolysis"/>
    <property type="evidence" value="ECO:0007669"/>
    <property type="project" value="UniProtKB-KW"/>
</dbReference>
<comment type="similarity">
    <text evidence="1 6">Belongs to the peptidase S1B family.</text>
</comment>
<dbReference type="PROSITE" id="PS50060">
    <property type="entry name" value="MAM_2"/>
    <property type="match status" value="1"/>
</dbReference>
<dbReference type="Pfam" id="PF11606">
    <property type="entry name" value="AlcCBM31"/>
    <property type="match status" value="1"/>
</dbReference>
<proteinExistence type="inferred from homology"/>
<evidence type="ECO:0000313" key="9">
    <source>
        <dbReference type="EMBL" id="GLS25596.1"/>
    </source>
</evidence>
<dbReference type="InterPro" id="IPR009003">
    <property type="entry name" value="Peptidase_S1_PA"/>
</dbReference>
<keyword evidence="4 6" id="KW-0378">Hydrolase</keyword>
<protein>
    <recommendedName>
        <fullName evidence="6">Serine protease</fullName>
        <ecNumber evidence="6">3.4.21.-</ecNumber>
    </recommendedName>
</protein>
<dbReference type="SUPFAM" id="SSF50494">
    <property type="entry name" value="Trypsin-like serine proteases"/>
    <property type="match status" value="1"/>
</dbReference>
<dbReference type="GO" id="GO:0016020">
    <property type="term" value="C:membrane"/>
    <property type="evidence" value="ECO:0007669"/>
    <property type="project" value="InterPro"/>
</dbReference>
<dbReference type="GO" id="GO:0008236">
    <property type="term" value="F:serine-type peptidase activity"/>
    <property type="evidence" value="ECO:0007669"/>
    <property type="project" value="UniProtKB-KW"/>
</dbReference>
<evidence type="ECO:0000259" key="8">
    <source>
        <dbReference type="PROSITE" id="PS50060"/>
    </source>
</evidence>
<dbReference type="SUPFAM" id="SSF49899">
    <property type="entry name" value="Concanavalin A-like lectins/glucanases"/>
    <property type="match status" value="1"/>
</dbReference>
<dbReference type="Proteomes" id="UP001156870">
    <property type="component" value="Unassembled WGS sequence"/>
</dbReference>
<comment type="caution">
    <text evidence="9">The sequence shown here is derived from an EMBL/GenBank/DDBJ whole genome shotgun (WGS) entry which is preliminary data.</text>
</comment>
<dbReference type="PANTHER" id="PTHR36234">
    <property type="entry name" value="LYSYL ENDOPEPTIDASE"/>
    <property type="match status" value="1"/>
</dbReference>
<dbReference type="SMART" id="SM00137">
    <property type="entry name" value="MAM"/>
    <property type="match status" value="1"/>
</dbReference>